<dbReference type="HAMAP" id="MF_00652">
    <property type="entry name" value="UPF0246"/>
    <property type="match status" value="1"/>
</dbReference>
<reference evidence="2 3" key="1">
    <citation type="submission" date="2021-08" db="EMBL/GenBank/DDBJ databases">
        <title>Collinsella faecalis sp. nov. isolated from swine faeces.</title>
        <authorList>
            <person name="Oh B.S."/>
            <person name="Lee J.H."/>
        </authorList>
    </citation>
    <scope>NUCLEOTIDE SEQUENCE [LARGE SCALE GENOMIC DNA]</scope>
    <source>
        <strain evidence="2 3">AGMB00827</strain>
    </source>
</reference>
<dbReference type="RefSeq" id="WP_222200028.1">
    <property type="nucleotide sequence ID" value="NZ_JAIMFO010000009.1"/>
</dbReference>
<protein>
    <recommendedName>
        <fullName evidence="1">UPF0246 protein K6V98_08130</fullName>
    </recommendedName>
</protein>
<sequence length="302" mass="33193">MSAGIRVIISPAKQMLAGADDLPITDVPAHSYEATKIIQELATYADPKLQQLWKVSDRLFATCKPMLEDLIQDGIPQRKSEILGHAWTPRLSPAILAYSGIQYQSLAPGVLDDASLSWLDEHLRIISGLYGVLAPFDAVLPYRLEMGSGLAVGSARNLYEFWGDTLAYTVLHGEHAAVDVHDAACTDDEAGTRKPKAAEKTEPVELINLASVEYARAVLPHLSPGTPCTTCIFAELVQYGQPKQRARASKIARGSMVRWMAERGLNNTDELTEFCIGYRYAPELSSRDHKLNQTLVFVRDAA</sequence>
<organism evidence="2 3">
    <name type="scientific">Collinsella ureilytica</name>
    <dbReference type="NCBI Taxonomy" id="2869515"/>
    <lineage>
        <taxon>Bacteria</taxon>
        <taxon>Bacillati</taxon>
        <taxon>Actinomycetota</taxon>
        <taxon>Coriobacteriia</taxon>
        <taxon>Coriobacteriales</taxon>
        <taxon>Coriobacteriaceae</taxon>
        <taxon>Collinsella</taxon>
    </lineage>
</organism>
<dbReference type="EMBL" id="JAIMFO010000009">
    <property type="protein sequence ID" value="MBY4798312.1"/>
    <property type="molecule type" value="Genomic_DNA"/>
</dbReference>
<keyword evidence="3" id="KW-1185">Reference proteome</keyword>
<evidence type="ECO:0000313" key="3">
    <source>
        <dbReference type="Proteomes" id="UP000700908"/>
    </source>
</evidence>
<dbReference type="Pfam" id="PF03883">
    <property type="entry name" value="H2O2_YaaD"/>
    <property type="match status" value="1"/>
</dbReference>
<dbReference type="PANTHER" id="PTHR30283:SF4">
    <property type="entry name" value="PEROXIDE STRESS RESISTANCE PROTEIN YAAA"/>
    <property type="match status" value="1"/>
</dbReference>
<accession>A0ABS7MLR6</accession>
<evidence type="ECO:0000256" key="1">
    <source>
        <dbReference type="HAMAP-Rule" id="MF_00652"/>
    </source>
</evidence>
<comment type="caution">
    <text evidence="2">The sequence shown here is derived from an EMBL/GenBank/DDBJ whole genome shotgun (WGS) entry which is preliminary data.</text>
</comment>
<dbReference type="PANTHER" id="PTHR30283">
    <property type="entry name" value="PEROXIDE STRESS RESPONSE PROTEIN YAAA"/>
    <property type="match status" value="1"/>
</dbReference>
<gene>
    <name evidence="2" type="ORF">K6V98_08130</name>
</gene>
<dbReference type="Proteomes" id="UP000700908">
    <property type="component" value="Unassembled WGS sequence"/>
</dbReference>
<proteinExistence type="inferred from homology"/>
<name>A0ABS7MLR6_9ACTN</name>
<evidence type="ECO:0000313" key="2">
    <source>
        <dbReference type="EMBL" id="MBY4798312.1"/>
    </source>
</evidence>
<comment type="similarity">
    <text evidence="1">Belongs to the UPF0246 family.</text>
</comment>
<dbReference type="InterPro" id="IPR005583">
    <property type="entry name" value="YaaA"/>
</dbReference>